<dbReference type="RefSeq" id="WP_344805159.1">
    <property type="nucleotide sequence ID" value="NZ_BAABAB010000017.1"/>
</dbReference>
<proteinExistence type="inferred from homology"/>
<dbReference type="InterPro" id="IPR005545">
    <property type="entry name" value="YCII"/>
</dbReference>
<dbReference type="Proteomes" id="UP001501490">
    <property type="component" value="Unassembled WGS sequence"/>
</dbReference>
<comment type="similarity">
    <text evidence="1">Belongs to the YciI family.</text>
</comment>
<dbReference type="EMBL" id="BAABAB010000017">
    <property type="protein sequence ID" value="GAA3622561.1"/>
    <property type="molecule type" value="Genomic_DNA"/>
</dbReference>
<keyword evidence="4" id="KW-1185">Reference proteome</keyword>
<evidence type="ECO:0000313" key="4">
    <source>
        <dbReference type="Proteomes" id="UP001501490"/>
    </source>
</evidence>
<organism evidence="3 4">
    <name type="scientific">Microlunatus ginsengisoli</name>
    <dbReference type="NCBI Taxonomy" id="363863"/>
    <lineage>
        <taxon>Bacteria</taxon>
        <taxon>Bacillati</taxon>
        <taxon>Actinomycetota</taxon>
        <taxon>Actinomycetes</taxon>
        <taxon>Propionibacteriales</taxon>
        <taxon>Propionibacteriaceae</taxon>
        <taxon>Microlunatus</taxon>
    </lineage>
</organism>
<evidence type="ECO:0000313" key="3">
    <source>
        <dbReference type="EMBL" id="GAA3622561.1"/>
    </source>
</evidence>
<protein>
    <submittedName>
        <fullName evidence="3">YciI family protein</fullName>
    </submittedName>
</protein>
<sequence length="124" mass="13308">MKYVLMYTSTPELMADVPAERQQEVYQAIYGWFGKYADSFADGGAELQEPTTATSVKSAAADGAPVVVDGPFSEAKESIGGFSVVDVDDLDVAIGMAKEWPMLVLPGCAVEIRPIVDHSDDMPM</sequence>
<comment type="caution">
    <text evidence="3">The sequence shown here is derived from an EMBL/GenBank/DDBJ whole genome shotgun (WGS) entry which is preliminary data.</text>
</comment>
<reference evidence="4" key="1">
    <citation type="journal article" date="2019" name="Int. J. Syst. Evol. Microbiol.">
        <title>The Global Catalogue of Microorganisms (GCM) 10K type strain sequencing project: providing services to taxonomists for standard genome sequencing and annotation.</title>
        <authorList>
            <consortium name="The Broad Institute Genomics Platform"/>
            <consortium name="The Broad Institute Genome Sequencing Center for Infectious Disease"/>
            <person name="Wu L."/>
            <person name="Ma J."/>
        </authorList>
    </citation>
    <scope>NUCLEOTIDE SEQUENCE [LARGE SCALE GENOMIC DNA]</scope>
    <source>
        <strain evidence="4">JCM 16929</strain>
    </source>
</reference>
<dbReference type="SUPFAM" id="SSF54909">
    <property type="entry name" value="Dimeric alpha+beta barrel"/>
    <property type="match status" value="1"/>
</dbReference>
<dbReference type="Pfam" id="PF03795">
    <property type="entry name" value="YCII"/>
    <property type="match status" value="1"/>
</dbReference>
<evidence type="ECO:0000259" key="2">
    <source>
        <dbReference type="Pfam" id="PF03795"/>
    </source>
</evidence>
<evidence type="ECO:0000256" key="1">
    <source>
        <dbReference type="ARBA" id="ARBA00007689"/>
    </source>
</evidence>
<dbReference type="InterPro" id="IPR011008">
    <property type="entry name" value="Dimeric_a/b-barrel"/>
</dbReference>
<dbReference type="PANTHER" id="PTHR35174:SF3">
    <property type="entry name" value="BLL7171 PROTEIN"/>
    <property type="match status" value="1"/>
</dbReference>
<dbReference type="PANTHER" id="PTHR35174">
    <property type="entry name" value="BLL7171 PROTEIN-RELATED"/>
    <property type="match status" value="1"/>
</dbReference>
<accession>A0ABP6ZZV6</accession>
<feature type="domain" description="YCII-related" evidence="2">
    <location>
        <begin position="1"/>
        <end position="115"/>
    </location>
</feature>
<name>A0ABP6ZZV6_9ACTN</name>
<gene>
    <name evidence="3" type="ORF">GCM10022236_26180</name>
</gene>
<dbReference type="Gene3D" id="3.30.70.1060">
    <property type="entry name" value="Dimeric alpha+beta barrel"/>
    <property type="match status" value="1"/>
</dbReference>